<dbReference type="PANTHER" id="PTHR30269">
    <property type="entry name" value="TRANSMEMBRANE PROTEIN YFCA"/>
    <property type="match status" value="1"/>
</dbReference>
<gene>
    <name evidence="9" type="ORF">SAMN05443377_10723</name>
</gene>
<feature type="transmembrane region" description="Helical" evidence="8">
    <location>
        <begin position="138"/>
        <end position="161"/>
    </location>
</feature>
<dbReference type="InterPro" id="IPR052017">
    <property type="entry name" value="TSUP"/>
</dbReference>
<keyword evidence="5 8" id="KW-0812">Transmembrane</keyword>
<feature type="transmembrane region" description="Helical" evidence="8">
    <location>
        <begin position="228"/>
        <end position="246"/>
    </location>
</feature>
<proteinExistence type="inferred from homology"/>
<keyword evidence="6 8" id="KW-1133">Transmembrane helix</keyword>
<accession>A0A1H9RHA1</accession>
<reference evidence="9 10" key="1">
    <citation type="submission" date="2016-10" db="EMBL/GenBank/DDBJ databases">
        <authorList>
            <person name="de Groot N.N."/>
        </authorList>
    </citation>
    <scope>NUCLEOTIDE SEQUENCE [LARGE SCALE GENOMIC DNA]</scope>
    <source>
        <strain evidence="9 10">DSM 16859</strain>
    </source>
</reference>
<dbReference type="Proteomes" id="UP000198815">
    <property type="component" value="Unassembled WGS sequence"/>
</dbReference>
<evidence type="ECO:0000256" key="6">
    <source>
        <dbReference type="ARBA" id="ARBA00022989"/>
    </source>
</evidence>
<evidence type="ECO:0000256" key="7">
    <source>
        <dbReference type="ARBA" id="ARBA00023136"/>
    </source>
</evidence>
<feature type="transmembrane region" description="Helical" evidence="8">
    <location>
        <begin position="107"/>
        <end position="126"/>
    </location>
</feature>
<protein>
    <recommendedName>
        <fullName evidence="8">Probable membrane transporter protein</fullName>
    </recommendedName>
</protein>
<feature type="transmembrane region" description="Helical" evidence="8">
    <location>
        <begin position="200"/>
        <end position="216"/>
    </location>
</feature>
<keyword evidence="7 8" id="KW-0472">Membrane</keyword>
<sequence length="247" mass="25516">MSALTFLLLIVAGVGAGLVGYLAGLASLVSYPVLLAVGLPPIAANVTNTVALVGASAGSTIRGARFYLKTERRQTLRECGIAAVGGLAGGGLLLAGGEASFQSIVPWLVLLASGLLVFSPAILTLHGERPLPAWIYPALLFMTCIYGGYFGAGAGVIYLAVTALASQMSFDKSVFVKSLLLGISNFTAMLLFVFSGSINWWAALALGIGCTAGGYLGPMVQRLIPEPALRWSIGVAGLGLAVWLWVR</sequence>
<comment type="similarity">
    <text evidence="2 8">Belongs to the 4-toluene sulfonate uptake permease (TSUP) (TC 2.A.102) family.</text>
</comment>
<feature type="transmembrane region" description="Helical" evidence="8">
    <location>
        <begin position="76"/>
        <end position="95"/>
    </location>
</feature>
<evidence type="ECO:0000256" key="4">
    <source>
        <dbReference type="ARBA" id="ARBA00022475"/>
    </source>
</evidence>
<dbReference type="InterPro" id="IPR002781">
    <property type="entry name" value="TM_pro_TauE-like"/>
</dbReference>
<dbReference type="GO" id="GO:0005886">
    <property type="term" value="C:plasma membrane"/>
    <property type="evidence" value="ECO:0007669"/>
    <property type="project" value="UniProtKB-SubCell"/>
</dbReference>
<dbReference type="STRING" id="64702.SAMN05443377_10723"/>
<dbReference type="EMBL" id="FOGZ01000007">
    <property type="protein sequence ID" value="SER71373.1"/>
    <property type="molecule type" value="Genomic_DNA"/>
</dbReference>
<evidence type="ECO:0000256" key="3">
    <source>
        <dbReference type="ARBA" id="ARBA00022448"/>
    </source>
</evidence>
<keyword evidence="4 8" id="KW-1003">Cell membrane</keyword>
<dbReference type="Pfam" id="PF01925">
    <property type="entry name" value="TauE"/>
    <property type="match status" value="1"/>
</dbReference>
<keyword evidence="10" id="KW-1185">Reference proteome</keyword>
<feature type="transmembrane region" description="Helical" evidence="8">
    <location>
        <begin position="32"/>
        <end position="55"/>
    </location>
</feature>
<organism evidence="9 10">
    <name type="scientific">Propionibacterium cyclohexanicum</name>
    <dbReference type="NCBI Taxonomy" id="64702"/>
    <lineage>
        <taxon>Bacteria</taxon>
        <taxon>Bacillati</taxon>
        <taxon>Actinomycetota</taxon>
        <taxon>Actinomycetes</taxon>
        <taxon>Propionibacteriales</taxon>
        <taxon>Propionibacteriaceae</taxon>
        <taxon>Propionibacterium</taxon>
    </lineage>
</organism>
<comment type="subcellular location">
    <subcellularLocation>
        <location evidence="1 8">Cell membrane</location>
        <topology evidence="1 8">Multi-pass membrane protein</topology>
    </subcellularLocation>
</comment>
<dbReference type="AlphaFoldDB" id="A0A1H9RHA1"/>
<dbReference type="RefSeq" id="WP_091968523.1">
    <property type="nucleotide sequence ID" value="NZ_FOGZ01000007.1"/>
</dbReference>
<evidence type="ECO:0000313" key="9">
    <source>
        <dbReference type="EMBL" id="SER71373.1"/>
    </source>
</evidence>
<feature type="transmembrane region" description="Helical" evidence="8">
    <location>
        <begin position="173"/>
        <end position="193"/>
    </location>
</feature>
<evidence type="ECO:0000256" key="5">
    <source>
        <dbReference type="ARBA" id="ARBA00022692"/>
    </source>
</evidence>
<evidence type="ECO:0000256" key="2">
    <source>
        <dbReference type="ARBA" id="ARBA00009142"/>
    </source>
</evidence>
<keyword evidence="3" id="KW-0813">Transport</keyword>
<evidence type="ECO:0000256" key="1">
    <source>
        <dbReference type="ARBA" id="ARBA00004651"/>
    </source>
</evidence>
<evidence type="ECO:0000313" key="10">
    <source>
        <dbReference type="Proteomes" id="UP000198815"/>
    </source>
</evidence>
<dbReference type="PANTHER" id="PTHR30269:SF0">
    <property type="entry name" value="MEMBRANE TRANSPORTER PROTEIN YFCA-RELATED"/>
    <property type="match status" value="1"/>
</dbReference>
<name>A0A1H9RHA1_9ACTN</name>
<evidence type="ECO:0000256" key="8">
    <source>
        <dbReference type="RuleBase" id="RU363041"/>
    </source>
</evidence>
<dbReference type="OrthoDB" id="3782574at2"/>